<sequence>MKTTVKTGCLIVFLTRLLVGLTQSCPCSNARCWPVRSVSPGGFTAELDHFLTGHTLWESAQLSAPWCSVLCHTEPQCRSFSFLHREKQCALHSVTKEDFPQDWSALTGATHYSYNPQAQIKCIQANSTTHLLKETAIIAITPRTVDLQVCQTHDLEEDDSVSLSEVFPLDSVWFDFSVKTSAGAAIHLCREIVDQEDLNIVYTIVIGSNANSQTDLIEDSPGTVLVSSPTPDILDSAMYRQFWVSYGKGNVSFGRVTGTANAVTLLQYDAGTTTPGINRLMLSSHRSRHPTTWRVLKEVCSAGNDSDGK</sequence>
<protein>
    <submittedName>
        <fullName evidence="4">Uncharacterized protein LOC110974576</fullName>
    </submittedName>
</protein>
<name>A0A8B7XPT9_ACAPL</name>
<dbReference type="PROSITE" id="PS50948">
    <property type="entry name" value="PAN"/>
    <property type="match status" value="1"/>
</dbReference>
<feature type="chain" id="PRO_5034128938" evidence="1">
    <location>
        <begin position="25"/>
        <end position="309"/>
    </location>
</feature>
<keyword evidence="3" id="KW-1185">Reference proteome</keyword>
<dbReference type="Gene3D" id="3.50.4.10">
    <property type="entry name" value="Hepatocyte Growth Factor"/>
    <property type="match status" value="1"/>
</dbReference>
<dbReference type="Proteomes" id="UP000694845">
    <property type="component" value="Unplaced"/>
</dbReference>
<organism evidence="3 4">
    <name type="scientific">Acanthaster planci</name>
    <name type="common">Crown-of-thorns starfish</name>
    <dbReference type="NCBI Taxonomy" id="133434"/>
    <lineage>
        <taxon>Eukaryota</taxon>
        <taxon>Metazoa</taxon>
        <taxon>Echinodermata</taxon>
        <taxon>Eleutherozoa</taxon>
        <taxon>Asterozoa</taxon>
        <taxon>Asteroidea</taxon>
        <taxon>Valvatacea</taxon>
        <taxon>Valvatida</taxon>
        <taxon>Acanthasteridae</taxon>
        <taxon>Acanthaster</taxon>
    </lineage>
</organism>
<dbReference type="InterPro" id="IPR022041">
    <property type="entry name" value="Methyltransf_FA"/>
</dbReference>
<dbReference type="InterPro" id="IPR003609">
    <property type="entry name" value="Pan_app"/>
</dbReference>
<evidence type="ECO:0000259" key="2">
    <source>
        <dbReference type="PROSITE" id="PS50948"/>
    </source>
</evidence>
<dbReference type="GeneID" id="110974576"/>
<evidence type="ECO:0000313" key="3">
    <source>
        <dbReference type="Proteomes" id="UP000694845"/>
    </source>
</evidence>
<feature type="domain" description="Apple" evidence="2">
    <location>
        <begin position="27"/>
        <end position="116"/>
    </location>
</feature>
<dbReference type="Pfam" id="PF00024">
    <property type="entry name" value="PAN_1"/>
    <property type="match status" value="1"/>
</dbReference>
<evidence type="ECO:0000313" key="4">
    <source>
        <dbReference type="RefSeq" id="XP_022082010.1"/>
    </source>
</evidence>
<dbReference type="AlphaFoldDB" id="A0A8B7XPT9"/>
<dbReference type="Pfam" id="PF12248">
    <property type="entry name" value="Methyltransf_FA"/>
    <property type="match status" value="1"/>
</dbReference>
<proteinExistence type="predicted"/>
<dbReference type="SUPFAM" id="SSF57414">
    <property type="entry name" value="Hairpin loop containing domain-like"/>
    <property type="match status" value="1"/>
</dbReference>
<dbReference type="RefSeq" id="XP_022082010.1">
    <property type="nucleotide sequence ID" value="XM_022226318.1"/>
</dbReference>
<feature type="signal peptide" evidence="1">
    <location>
        <begin position="1"/>
        <end position="24"/>
    </location>
</feature>
<reference evidence="4" key="1">
    <citation type="submission" date="2025-08" db="UniProtKB">
        <authorList>
            <consortium name="RefSeq"/>
        </authorList>
    </citation>
    <scope>IDENTIFICATION</scope>
</reference>
<evidence type="ECO:0000256" key="1">
    <source>
        <dbReference type="SAM" id="SignalP"/>
    </source>
</evidence>
<keyword evidence="1" id="KW-0732">Signal</keyword>
<accession>A0A8B7XPT9</accession>
<dbReference type="KEGG" id="aplc:110974576"/>
<gene>
    <name evidence="4" type="primary">LOC110974576</name>
</gene>